<evidence type="ECO:0000256" key="1">
    <source>
        <dbReference type="SAM" id="MobiDB-lite"/>
    </source>
</evidence>
<dbReference type="PANTHER" id="PTHR40660">
    <property type="entry name" value="5'-PHOSPHATE OXIDASE PUTATIVE DOMAIN-CONTAINING PROTEIN-RELATED"/>
    <property type="match status" value="1"/>
</dbReference>
<accession>A0AAW6TX56</accession>
<dbReference type="PANTHER" id="PTHR40660:SF1">
    <property type="entry name" value="5'-PHOSPHATE OXIDASE PUTATIVE DOMAIN-CONTAINING PROTEIN-RELATED"/>
    <property type="match status" value="1"/>
</dbReference>
<dbReference type="EMBL" id="JASCXX010000018">
    <property type="protein sequence ID" value="MDI6450291.1"/>
    <property type="molecule type" value="Genomic_DNA"/>
</dbReference>
<protein>
    <submittedName>
        <fullName evidence="2">Pyridoxamine 5'-phosphate oxidase family protein</fullName>
        <ecNumber evidence="2">1.-.-.-</ecNumber>
        <ecNumber evidence="2">1.4.3.5</ecNumber>
    </submittedName>
</protein>
<reference evidence="2" key="1">
    <citation type="submission" date="2023-05" db="EMBL/GenBank/DDBJ databases">
        <title>Anaerotaeda fermentans gen. nov., sp. nov., a novel anaerobic planctomycete of the new family within the order Sedimentisphaerales isolated from Taman Peninsula, Russia.</title>
        <authorList>
            <person name="Khomyakova M.A."/>
            <person name="Merkel A.Y."/>
            <person name="Slobodkin A.I."/>
        </authorList>
    </citation>
    <scope>NUCLEOTIDE SEQUENCE</scope>
    <source>
        <strain evidence="2">M17dextr</strain>
    </source>
</reference>
<dbReference type="SUPFAM" id="SSF50475">
    <property type="entry name" value="FMN-binding split barrel"/>
    <property type="match status" value="1"/>
</dbReference>
<keyword evidence="2" id="KW-0560">Oxidoreductase</keyword>
<dbReference type="EC" id="1.4.3.5" evidence="2"/>
<feature type="region of interest" description="Disordered" evidence="1">
    <location>
        <begin position="84"/>
        <end position="105"/>
    </location>
</feature>
<dbReference type="EC" id="1.-.-.-" evidence="2"/>
<dbReference type="AlphaFoldDB" id="A0AAW6TX56"/>
<keyword evidence="3" id="KW-1185">Reference proteome</keyword>
<name>A0AAW6TX56_9BACT</name>
<dbReference type="Proteomes" id="UP001431776">
    <property type="component" value="Unassembled WGS sequence"/>
</dbReference>
<feature type="compositionally biased region" description="Basic and acidic residues" evidence="1">
    <location>
        <begin position="84"/>
        <end position="94"/>
    </location>
</feature>
<comment type="caution">
    <text evidence="2">The sequence shown here is derived from an EMBL/GenBank/DDBJ whole genome shotgun (WGS) entry which is preliminary data.</text>
</comment>
<dbReference type="InterPro" id="IPR012349">
    <property type="entry name" value="Split_barrel_FMN-bd"/>
</dbReference>
<sequence>MDLRDYFESTEGIGVLGTADAEGKVDLAIYARPHVVDDESVALIMSDRTSHDNIAANPHAAYLFVEAGKGYKGKRLYLTRTHEETDPERIEAVRRRSRKGHDRGDAPKFLVHFKVDNVRSLVGD</sequence>
<dbReference type="RefSeq" id="WP_349245700.1">
    <property type="nucleotide sequence ID" value="NZ_JASCXX010000018.1"/>
</dbReference>
<evidence type="ECO:0000313" key="3">
    <source>
        <dbReference type="Proteomes" id="UP001431776"/>
    </source>
</evidence>
<proteinExistence type="predicted"/>
<dbReference type="GO" id="GO:0004733">
    <property type="term" value="F:pyridoxamine phosphate oxidase activity"/>
    <property type="evidence" value="ECO:0007669"/>
    <property type="project" value="UniProtKB-EC"/>
</dbReference>
<evidence type="ECO:0000313" key="2">
    <source>
        <dbReference type="EMBL" id="MDI6450291.1"/>
    </source>
</evidence>
<dbReference type="Gene3D" id="2.30.110.10">
    <property type="entry name" value="Electron Transport, Fmn-binding Protein, Chain A"/>
    <property type="match status" value="1"/>
</dbReference>
<gene>
    <name evidence="2" type="ORF">QJ522_14620</name>
</gene>
<organism evidence="2 3">
    <name type="scientific">Anaerobaca lacustris</name>
    <dbReference type="NCBI Taxonomy" id="3044600"/>
    <lineage>
        <taxon>Bacteria</taxon>
        <taxon>Pseudomonadati</taxon>
        <taxon>Planctomycetota</taxon>
        <taxon>Phycisphaerae</taxon>
        <taxon>Sedimentisphaerales</taxon>
        <taxon>Anaerobacaceae</taxon>
        <taxon>Anaerobaca</taxon>
    </lineage>
</organism>